<name>A0AAW8PZL6_VIBPH</name>
<reference evidence="1" key="1">
    <citation type="submission" date="2023-06" db="EMBL/GenBank/DDBJ databases">
        <title>Genomic Diversity of Vibrio spp. and Metagenomic Analysis of Pathogens in Florida Gulf Coastal Waters Following Hurricane Ian.</title>
        <authorList>
            <person name="Brumfield K.D."/>
        </authorList>
    </citation>
    <scope>NUCLEOTIDE SEQUENCE</scope>
    <source>
        <strain evidence="1">WBS2B-138</strain>
    </source>
</reference>
<comment type="caution">
    <text evidence="1">The sequence shown here is derived from an EMBL/GenBank/DDBJ whole genome shotgun (WGS) entry which is preliminary data.</text>
</comment>
<protein>
    <submittedName>
        <fullName evidence="1">Uncharacterized protein</fullName>
    </submittedName>
</protein>
<evidence type="ECO:0000313" key="1">
    <source>
        <dbReference type="EMBL" id="MDS1821048.1"/>
    </source>
</evidence>
<dbReference type="EMBL" id="JAUHGG010000003">
    <property type="protein sequence ID" value="MDS1821048.1"/>
    <property type="molecule type" value="Genomic_DNA"/>
</dbReference>
<organism evidence="1 2">
    <name type="scientific">Vibrio parahaemolyticus</name>
    <dbReference type="NCBI Taxonomy" id="670"/>
    <lineage>
        <taxon>Bacteria</taxon>
        <taxon>Pseudomonadati</taxon>
        <taxon>Pseudomonadota</taxon>
        <taxon>Gammaproteobacteria</taxon>
        <taxon>Vibrionales</taxon>
        <taxon>Vibrionaceae</taxon>
        <taxon>Vibrio</taxon>
    </lineage>
</organism>
<accession>A0AAW8PZL6</accession>
<gene>
    <name evidence="1" type="ORF">QX249_10290</name>
</gene>
<proteinExistence type="predicted"/>
<sequence>MSNITLTTAEENFLSRMAVHMKEGLGFDDAARRVLDDDKRILKAVLAESSLPNNERVITNGVSDTVWCAVNNQCKQGNILIKEMDNQDHQQRLEDNLELSLLGDKHGTSIKIN</sequence>
<dbReference type="AlphaFoldDB" id="A0AAW8PZL6"/>
<dbReference type="RefSeq" id="WP_311019853.1">
    <property type="nucleotide sequence ID" value="NZ_JAUHGG010000003.1"/>
</dbReference>
<evidence type="ECO:0000313" key="2">
    <source>
        <dbReference type="Proteomes" id="UP001253193"/>
    </source>
</evidence>
<dbReference type="Proteomes" id="UP001253193">
    <property type="component" value="Unassembled WGS sequence"/>
</dbReference>